<dbReference type="Gene3D" id="1.10.287.130">
    <property type="match status" value="1"/>
</dbReference>
<comment type="caution">
    <text evidence="11">The sequence shown here is derived from an EMBL/GenBank/DDBJ whole genome shotgun (WGS) entry which is preliminary data.</text>
</comment>
<keyword evidence="14" id="KW-1185">Reference proteome</keyword>
<keyword evidence="7" id="KW-0175">Coiled coil</keyword>
<dbReference type="SUPFAM" id="SSF55785">
    <property type="entry name" value="PYP-like sensor domain (PAS domain)"/>
    <property type="match status" value="1"/>
</dbReference>
<dbReference type="GO" id="GO:0000155">
    <property type="term" value="F:phosphorelay sensor kinase activity"/>
    <property type="evidence" value="ECO:0007669"/>
    <property type="project" value="InterPro"/>
</dbReference>
<dbReference type="PANTHER" id="PTHR43047">
    <property type="entry name" value="TWO-COMPONENT HISTIDINE PROTEIN KINASE"/>
    <property type="match status" value="1"/>
</dbReference>
<keyword evidence="3 6" id="KW-0597">Phosphoprotein</keyword>
<dbReference type="OrthoDB" id="60033at2759"/>
<feature type="transmembrane region" description="Helical" evidence="8">
    <location>
        <begin position="19"/>
        <end position="39"/>
    </location>
</feature>
<dbReference type="SUPFAM" id="SSF47384">
    <property type="entry name" value="Homodimeric domain of signal transducing histidine kinase"/>
    <property type="match status" value="1"/>
</dbReference>
<evidence type="ECO:0000256" key="7">
    <source>
        <dbReference type="SAM" id="Coils"/>
    </source>
</evidence>
<proteinExistence type="predicted"/>
<dbReference type="SUPFAM" id="SSF52172">
    <property type="entry name" value="CheY-like"/>
    <property type="match status" value="1"/>
</dbReference>
<dbReference type="InterPro" id="IPR036890">
    <property type="entry name" value="HATPase_C_sf"/>
</dbReference>
<evidence type="ECO:0000259" key="9">
    <source>
        <dbReference type="PROSITE" id="PS50109"/>
    </source>
</evidence>
<dbReference type="InterPro" id="IPR003661">
    <property type="entry name" value="HisK_dim/P_dom"/>
</dbReference>
<dbReference type="PRINTS" id="PR00344">
    <property type="entry name" value="BCTRLSENSOR"/>
</dbReference>
<keyword evidence="4" id="KW-0808">Transferase</keyword>
<evidence type="ECO:0000313" key="14">
    <source>
        <dbReference type="Proteomes" id="UP001152797"/>
    </source>
</evidence>
<feature type="transmembrane region" description="Helical" evidence="8">
    <location>
        <begin position="101"/>
        <end position="118"/>
    </location>
</feature>
<dbReference type="InterPro" id="IPR011006">
    <property type="entry name" value="CheY-like_superfamily"/>
</dbReference>
<evidence type="ECO:0000313" key="11">
    <source>
        <dbReference type="EMBL" id="CAI4006434.1"/>
    </source>
</evidence>
<comment type="catalytic activity">
    <reaction evidence="1">
        <text>ATP + protein L-histidine = ADP + protein N-phospho-L-histidine.</text>
        <dbReference type="EC" id="2.7.13.3"/>
    </reaction>
</comment>
<dbReference type="EMBL" id="CAMXCT020003824">
    <property type="protein sequence ID" value="CAL1159809.1"/>
    <property type="molecule type" value="Genomic_DNA"/>
</dbReference>
<dbReference type="CDD" id="cd00082">
    <property type="entry name" value="HisKA"/>
    <property type="match status" value="1"/>
</dbReference>
<keyword evidence="8" id="KW-0472">Membrane</keyword>
<dbReference type="Pfam" id="PF00512">
    <property type="entry name" value="HisKA"/>
    <property type="match status" value="1"/>
</dbReference>
<dbReference type="SMART" id="SM00091">
    <property type="entry name" value="PAS"/>
    <property type="match status" value="1"/>
</dbReference>
<dbReference type="InterPro" id="IPR035965">
    <property type="entry name" value="PAS-like_dom_sf"/>
</dbReference>
<feature type="domain" description="Histidine kinase" evidence="9">
    <location>
        <begin position="442"/>
        <end position="675"/>
    </location>
</feature>
<evidence type="ECO:0000256" key="8">
    <source>
        <dbReference type="SAM" id="Phobius"/>
    </source>
</evidence>
<dbReference type="InterPro" id="IPR000014">
    <property type="entry name" value="PAS"/>
</dbReference>
<feature type="domain" description="Response regulatory" evidence="10">
    <location>
        <begin position="708"/>
        <end position="831"/>
    </location>
</feature>
<dbReference type="SUPFAM" id="SSF55874">
    <property type="entry name" value="ATPase domain of HSP90 chaperone/DNA topoisomerase II/histidine kinase"/>
    <property type="match status" value="1"/>
</dbReference>
<feature type="transmembrane region" description="Helical" evidence="8">
    <location>
        <begin position="173"/>
        <end position="192"/>
    </location>
</feature>
<evidence type="ECO:0000256" key="6">
    <source>
        <dbReference type="PROSITE-ProRule" id="PRU00169"/>
    </source>
</evidence>
<dbReference type="InterPro" id="IPR005467">
    <property type="entry name" value="His_kinase_dom"/>
</dbReference>
<evidence type="ECO:0000256" key="5">
    <source>
        <dbReference type="ARBA" id="ARBA00022777"/>
    </source>
</evidence>
<accession>A0A9P1GDK0</accession>
<dbReference type="SMART" id="SM00448">
    <property type="entry name" value="REC"/>
    <property type="match status" value="1"/>
</dbReference>
<dbReference type="InterPro" id="IPR001789">
    <property type="entry name" value="Sig_transdc_resp-reg_receiver"/>
</dbReference>
<dbReference type="PROSITE" id="PS50109">
    <property type="entry name" value="HIS_KIN"/>
    <property type="match status" value="1"/>
</dbReference>
<dbReference type="Gene3D" id="3.30.565.10">
    <property type="entry name" value="Histidine kinase-like ATPase, C-terminal domain"/>
    <property type="match status" value="1"/>
</dbReference>
<evidence type="ECO:0000313" key="13">
    <source>
        <dbReference type="EMBL" id="CAL4793746.1"/>
    </source>
</evidence>
<dbReference type="Proteomes" id="UP001152797">
    <property type="component" value="Unassembled WGS sequence"/>
</dbReference>
<dbReference type="SMART" id="SM00388">
    <property type="entry name" value="HisKA"/>
    <property type="match status" value="1"/>
</dbReference>
<feature type="transmembrane region" description="Helical" evidence="8">
    <location>
        <begin position="59"/>
        <end position="81"/>
    </location>
</feature>
<feature type="transmembrane region" description="Helical" evidence="8">
    <location>
        <begin position="236"/>
        <end position="258"/>
    </location>
</feature>
<dbReference type="Pfam" id="PF02518">
    <property type="entry name" value="HATPase_c"/>
    <property type="match status" value="1"/>
</dbReference>
<evidence type="ECO:0000256" key="3">
    <source>
        <dbReference type="ARBA" id="ARBA00022553"/>
    </source>
</evidence>
<keyword evidence="5 13" id="KW-0418">Kinase</keyword>
<dbReference type="Gene3D" id="3.30.450.20">
    <property type="entry name" value="PAS domain"/>
    <property type="match status" value="1"/>
</dbReference>
<evidence type="ECO:0000256" key="1">
    <source>
        <dbReference type="ARBA" id="ARBA00000085"/>
    </source>
</evidence>
<keyword evidence="8" id="KW-0812">Transmembrane</keyword>
<keyword evidence="8" id="KW-1133">Transmembrane helix</keyword>
<reference evidence="12" key="2">
    <citation type="submission" date="2024-04" db="EMBL/GenBank/DDBJ databases">
        <authorList>
            <person name="Chen Y."/>
            <person name="Shah S."/>
            <person name="Dougan E. K."/>
            <person name="Thang M."/>
            <person name="Chan C."/>
        </authorList>
    </citation>
    <scope>NUCLEOTIDE SEQUENCE [LARGE SCALE GENOMIC DNA]</scope>
</reference>
<dbReference type="AlphaFoldDB" id="A0A9P1GDK0"/>
<dbReference type="InterPro" id="IPR004358">
    <property type="entry name" value="Sig_transdc_His_kin-like_C"/>
</dbReference>
<feature type="transmembrane region" description="Helical" evidence="8">
    <location>
        <begin position="138"/>
        <end position="161"/>
    </location>
</feature>
<feature type="modified residue" description="4-aspartylphosphate" evidence="6">
    <location>
        <position position="762"/>
    </location>
</feature>
<dbReference type="EMBL" id="CAMXCT030003824">
    <property type="protein sequence ID" value="CAL4793746.1"/>
    <property type="molecule type" value="Genomic_DNA"/>
</dbReference>
<reference evidence="11" key="1">
    <citation type="submission" date="2022-10" db="EMBL/GenBank/DDBJ databases">
        <authorList>
            <person name="Chen Y."/>
            <person name="Dougan E. K."/>
            <person name="Chan C."/>
            <person name="Rhodes N."/>
            <person name="Thang M."/>
        </authorList>
    </citation>
    <scope>NUCLEOTIDE SEQUENCE</scope>
</reference>
<dbReference type="Pfam" id="PF00072">
    <property type="entry name" value="Response_reg"/>
    <property type="match status" value="1"/>
</dbReference>
<dbReference type="Gene3D" id="1.20.1070.10">
    <property type="entry name" value="Rhodopsin 7-helix transmembrane proteins"/>
    <property type="match status" value="1"/>
</dbReference>
<sequence>MLAPTAVAMAPEVHPFTAVLCYLWSAVSVLFYLFAYYVGGVAPRWSSDLTNIGYHAGSAILLIFSAFVLELGFLWTGLMFAQSGQAELKKTLRGHRLMDSFLTLLEYVIKFVTGITIWQFEGPVHVDIWAVGGERPVFFVRFAQWAVAVPLLILISNRAFLAEYGLRITMMRTLPSLIVTFWSVWLAWLMEVTTVPGLRWPCMFVSAVGLFLPLADQVQLCLQCQGVNLYKLKCAMLIYQIVTFIFYAALFMFGRFGIIELSMEQIVYAYCDSTVKVLQGALLAMIRSCEDAEQIHRWYAEAVAYKKDFDTIIKLAHVPVVTFLQDGTILRLNEAASELFNSTDDKSLVGHKLTDMIRKDKKDLFDQSVQELCEKDKSAGSGLLELTCKSPYREDECYLLVNLVMVDTYQEGVKALVAIGQDLSELCELKSVEEKKNRLMAVVSHEIRSPLHGMIGLAASMMDLVTNDGMKRQLGMVKSCAARLLDLVTNVMDLSESEQRKKNAGSKAYAEQKVNFVAITEEAVVMSRMAVDKAGKPLIKAGVELKNCTRDIGKVPLVKGNPYKCTQMIYNLLTNACKFTVSGSVFVCAKHIKEQSILEVSVVDTGCGISPEAQKRIFKPFEQEHSSSGDSRNFQGLGLGLAVVLEIVQMHNASIRLESELGKGSSFIISFACINDEFCEDVEPVPTVPKRRSSKPATLRAVKRKRPLILSVDDCEVNQEIIKSVLAAEYELVCCMDGPSGLDWLEKNRANGGLLPDVILLDIQMPGMTGYDVCKKIRQHYEESHTALPIMMLSANTTKLAAVRSKENGSTDFIAKPFAKDFLKSKIQEVLKMKEATSDFSEQEDMHRQSTEDLSMDVMGAKTTVLEAEKNEMEARAVKAELRAAVAESKLVDMHQLQGHPVSLQEPGPMTLGIDMAQDMTELEFLHNELVQREVTIARLESELGRSRASNQLISRRLQMQNRLNQMLHDTLLEGCEDDSASCSPLLIEMRAVQIDDRSNFETHDDFGASIQKNK</sequence>
<feature type="coiled-coil region" evidence="7">
    <location>
        <begin position="863"/>
        <end position="890"/>
    </location>
</feature>
<dbReference type="PANTHER" id="PTHR43047:SF64">
    <property type="entry name" value="HISTIDINE KINASE CONTAINING CHEY-HOMOLOGOUS RECEIVER DOMAIN AND PAS DOMAIN-RELATED"/>
    <property type="match status" value="1"/>
</dbReference>
<evidence type="ECO:0000256" key="4">
    <source>
        <dbReference type="ARBA" id="ARBA00022679"/>
    </source>
</evidence>
<dbReference type="InterPro" id="IPR036097">
    <property type="entry name" value="HisK_dim/P_sf"/>
</dbReference>
<dbReference type="InterPro" id="IPR003594">
    <property type="entry name" value="HATPase_dom"/>
</dbReference>
<feature type="transmembrane region" description="Helical" evidence="8">
    <location>
        <begin position="198"/>
        <end position="215"/>
    </location>
</feature>
<evidence type="ECO:0000313" key="12">
    <source>
        <dbReference type="EMBL" id="CAL1159809.1"/>
    </source>
</evidence>
<evidence type="ECO:0000259" key="10">
    <source>
        <dbReference type="PROSITE" id="PS50110"/>
    </source>
</evidence>
<organism evidence="11">
    <name type="scientific">Cladocopium goreaui</name>
    <dbReference type="NCBI Taxonomy" id="2562237"/>
    <lineage>
        <taxon>Eukaryota</taxon>
        <taxon>Sar</taxon>
        <taxon>Alveolata</taxon>
        <taxon>Dinophyceae</taxon>
        <taxon>Suessiales</taxon>
        <taxon>Symbiodiniaceae</taxon>
        <taxon>Cladocopium</taxon>
    </lineage>
</organism>
<evidence type="ECO:0000256" key="2">
    <source>
        <dbReference type="ARBA" id="ARBA00012438"/>
    </source>
</evidence>
<gene>
    <name evidence="11" type="ORF">C1SCF055_LOCUS32074</name>
</gene>
<dbReference type="Gene3D" id="3.40.50.2300">
    <property type="match status" value="1"/>
</dbReference>
<name>A0A9P1GDK0_9DINO</name>
<dbReference type="EMBL" id="CAMXCT010003824">
    <property type="protein sequence ID" value="CAI4006434.1"/>
    <property type="molecule type" value="Genomic_DNA"/>
</dbReference>
<protein>
    <recommendedName>
        <fullName evidence="2">histidine kinase</fullName>
        <ecNumber evidence="2">2.7.13.3</ecNumber>
    </recommendedName>
</protein>
<dbReference type="PROSITE" id="PS50110">
    <property type="entry name" value="RESPONSE_REGULATORY"/>
    <property type="match status" value="1"/>
</dbReference>
<dbReference type="SUPFAM" id="SSF81321">
    <property type="entry name" value="Family A G protein-coupled receptor-like"/>
    <property type="match status" value="1"/>
</dbReference>
<dbReference type="EC" id="2.7.13.3" evidence="2"/>
<dbReference type="SMART" id="SM00387">
    <property type="entry name" value="HATPase_c"/>
    <property type="match status" value="1"/>
</dbReference>